<reference evidence="2 3" key="1">
    <citation type="submission" date="2023-07" db="EMBL/GenBank/DDBJ databases">
        <title>Sorghum-associated microbial communities from plants grown in Nebraska, USA.</title>
        <authorList>
            <person name="Schachtman D."/>
        </authorList>
    </citation>
    <scope>NUCLEOTIDE SEQUENCE [LARGE SCALE GENOMIC DNA]</scope>
    <source>
        <strain evidence="2 3">DS994</strain>
    </source>
</reference>
<evidence type="ECO:0000256" key="1">
    <source>
        <dbReference type="SAM" id="MobiDB-lite"/>
    </source>
</evidence>
<dbReference type="Proteomes" id="UP001226389">
    <property type="component" value="Unassembled WGS sequence"/>
</dbReference>
<evidence type="ECO:0000313" key="3">
    <source>
        <dbReference type="Proteomes" id="UP001226389"/>
    </source>
</evidence>
<feature type="compositionally biased region" description="Polar residues" evidence="1">
    <location>
        <begin position="15"/>
        <end position="35"/>
    </location>
</feature>
<accession>A0ABT9UD70</accession>
<gene>
    <name evidence="2" type="ORF">J2T22_000768</name>
</gene>
<feature type="region of interest" description="Disordered" evidence="1">
    <location>
        <begin position="15"/>
        <end position="41"/>
    </location>
</feature>
<proteinExistence type="predicted"/>
<organism evidence="2 3">
    <name type="scientific">Pseudarthrobacter defluvii</name>
    <dbReference type="NCBI Taxonomy" id="410837"/>
    <lineage>
        <taxon>Bacteria</taxon>
        <taxon>Bacillati</taxon>
        <taxon>Actinomycetota</taxon>
        <taxon>Actinomycetes</taxon>
        <taxon>Micrococcales</taxon>
        <taxon>Micrococcaceae</taxon>
        <taxon>Pseudarthrobacter</taxon>
    </lineage>
</organism>
<comment type="caution">
    <text evidence="2">The sequence shown here is derived from an EMBL/GenBank/DDBJ whole genome shotgun (WGS) entry which is preliminary data.</text>
</comment>
<name>A0ABT9UD70_9MICC</name>
<keyword evidence="3" id="KW-1185">Reference proteome</keyword>
<dbReference type="EMBL" id="JAUSSY010000002">
    <property type="protein sequence ID" value="MDQ0117598.1"/>
    <property type="molecule type" value="Genomic_DNA"/>
</dbReference>
<evidence type="ECO:0000313" key="2">
    <source>
        <dbReference type="EMBL" id="MDQ0117598.1"/>
    </source>
</evidence>
<protein>
    <submittedName>
        <fullName evidence="2">Uncharacterized protein</fullName>
    </submittedName>
</protein>
<sequence length="41" mass="4101">MDLAPLEVLVATATSEPASFGSSSGAQGPSRSANQLILVLN</sequence>